<evidence type="ECO:0000313" key="2">
    <source>
        <dbReference type="Proteomes" id="UP000183287"/>
    </source>
</evidence>
<evidence type="ECO:0000313" key="1">
    <source>
        <dbReference type="EMBL" id="SFL62098.1"/>
    </source>
</evidence>
<dbReference type="RefSeq" id="WP_074902813.1">
    <property type="nucleotide sequence ID" value="NZ_FOUB01000001.1"/>
</dbReference>
<proteinExistence type="predicted"/>
<organism evidence="1 2">
    <name type="scientific">Nitrosomonas communis</name>
    <dbReference type="NCBI Taxonomy" id="44574"/>
    <lineage>
        <taxon>Bacteria</taxon>
        <taxon>Pseudomonadati</taxon>
        <taxon>Pseudomonadota</taxon>
        <taxon>Betaproteobacteria</taxon>
        <taxon>Nitrosomonadales</taxon>
        <taxon>Nitrosomonadaceae</taxon>
        <taxon>Nitrosomonas</taxon>
    </lineage>
</organism>
<sequence length="115" mass="13385">MAFVNERREDGTWQTIDRERNLVLKKVGGGRPQEPIEFNLNIDGENVNFDAFQRIKQLQHAYQIEWRVVRIIAPLHLKQDKSRLHALIEEALDTYGFASSREYVESLTVTFAANL</sequence>
<protein>
    <submittedName>
        <fullName evidence="1">Uncharacterized protein</fullName>
    </submittedName>
</protein>
<gene>
    <name evidence="1" type="ORF">SAMN05421863_1001208</name>
</gene>
<keyword evidence="2" id="KW-1185">Reference proteome</keyword>
<reference evidence="2" key="1">
    <citation type="submission" date="2016-10" db="EMBL/GenBank/DDBJ databases">
        <authorList>
            <person name="Varghese N."/>
            <person name="Submissions S."/>
        </authorList>
    </citation>
    <scope>NUCLEOTIDE SEQUENCE [LARGE SCALE GENOMIC DNA]</scope>
    <source>
        <strain evidence="2">Nm44</strain>
    </source>
</reference>
<dbReference type="AlphaFoldDB" id="A0A1I4J679"/>
<dbReference type="Proteomes" id="UP000183287">
    <property type="component" value="Unassembled WGS sequence"/>
</dbReference>
<dbReference type="OrthoDB" id="8547232at2"/>
<name>A0A1I4J679_9PROT</name>
<accession>A0A1I4J679</accession>
<dbReference type="EMBL" id="FOUB01000001">
    <property type="protein sequence ID" value="SFL62098.1"/>
    <property type="molecule type" value="Genomic_DNA"/>
</dbReference>